<dbReference type="Proteomes" id="UP000799536">
    <property type="component" value="Unassembled WGS sequence"/>
</dbReference>
<name>A0A9P4JLN5_9PLEO</name>
<dbReference type="SUPFAM" id="SSF55347">
    <property type="entry name" value="Glyceraldehyde-3-phosphate dehydrogenase-like, C-terminal domain"/>
    <property type="match status" value="1"/>
</dbReference>
<reference evidence="4" key="1">
    <citation type="journal article" date="2020" name="Stud. Mycol.">
        <title>101 Dothideomycetes genomes: a test case for predicting lifestyles and emergence of pathogens.</title>
        <authorList>
            <person name="Haridas S."/>
            <person name="Albert R."/>
            <person name="Binder M."/>
            <person name="Bloem J."/>
            <person name="Labutti K."/>
            <person name="Salamov A."/>
            <person name="Andreopoulos B."/>
            <person name="Baker S."/>
            <person name="Barry K."/>
            <person name="Bills G."/>
            <person name="Bluhm B."/>
            <person name="Cannon C."/>
            <person name="Castanera R."/>
            <person name="Culley D."/>
            <person name="Daum C."/>
            <person name="Ezra D."/>
            <person name="Gonzalez J."/>
            <person name="Henrissat B."/>
            <person name="Kuo A."/>
            <person name="Liang C."/>
            <person name="Lipzen A."/>
            <person name="Lutzoni F."/>
            <person name="Magnuson J."/>
            <person name="Mondo S."/>
            <person name="Nolan M."/>
            <person name="Ohm R."/>
            <person name="Pangilinan J."/>
            <person name="Park H.-J."/>
            <person name="Ramirez L."/>
            <person name="Alfaro M."/>
            <person name="Sun H."/>
            <person name="Tritt A."/>
            <person name="Yoshinaga Y."/>
            <person name="Zwiers L.-H."/>
            <person name="Turgeon B."/>
            <person name="Goodwin S."/>
            <person name="Spatafora J."/>
            <person name="Crous P."/>
            <person name="Grigoriev I."/>
        </authorList>
    </citation>
    <scope>NUCLEOTIDE SEQUENCE</scope>
    <source>
        <strain evidence="4">ATCC 74209</strain>
    </source>
</reference>
<dbReference type="InterPro" id="IPR036291">
    <property type="entry name" value="NAD(P)-bd_dom_sf"/>
</dbReference>
<dbReference type="InterPro" id="IPR000683">
    <property type="entry name" value="Gfo/Idh/MocA-like_OxRdtase_N"/>
</dbReference>
<protein>
    <submittedName>
        <fullName evidence="4">NAD(P)-binding protein</fullName>
    </submittedName>
</protein>
<gene>
    <name evidence="4" type="ORF">GQ43DRAFT_440434</name>
</gene>
<sequence length="343" mass="37506">MAPIPFATIGTSWITASFITSAHSTSQWQLRAIYSRKAETAKHFAAKHTAYTEENNANIAIHDSLDALAKDKDVQVVYIASPNSLHFAHAKQMLEAGKHVVVEKPAANNLKELDQLFKVAKENNVFLLEAFRHLHEKNFIALKSSLPKIGKILGANLSYCQYSSKIGALEKGEKPNVFDLNFGGGCLVDLGVYCVSAAVELLGAPERVEYHPTKVSTGADGAGVLLLHYHPKDSEAFTVTITASKLFNSSSPSEVFGSTGTLSIPTITDIEKVTYWDAKSKEKESFGGEREHLNLREEALEFARIIGKKDQEAVRSKEEVSRAVIEVTESARRGAGLLFKGES</sequence>
<organism evidence="4 5">
    <name type="scientific">Delitschia confertaspora ATCC 74209</name>
    <dbReference type="NCBI Taxonomy" id="1513339"/>
    <lineage>
        <taxon>Eukaryota</taxon>
        <taxon>Fungi</taxon>
        <taxon>Dikarya</taxon>
        <taxon>Ascomycota</taxon>
        <taxon>Pezizomycotina</taxon>
        <taxon>Dothideomycetes</taxon>
        <taxon>Pleosporomycetidae</taxon>
        <taxon>Pleosporales</taxon>
        <taxon>Delitschiaceae</taxon>
        <taxon>Delitschia</taxon>
    </lineage>
</organism>
<evidence type="ECO:0000313" key="4">
    <source>
        <dbReference type="EMBL" id="KAF2201587.1"/>
    </source>
</evidence>
<proteinExistence type="inferred from homology"/>
<dbReference type="AlphaFoldDB" id="A0A9P4JLN5"/>
<feature type="domain" description="Gfo/Idh/MocA-like oxidoreductase N-terminal" evidence="2">
    <location>
        <begin position="6"/>
        <end position="128"/>
    </location>
</feature>
<evidence type="ECO:0000313" key="5">
    <source>
        <dbReference type="Proteomes" id="UP000799536"/>
    </source>
</evidence>
<accession>A0A9P4JLN5</accession>
<evidence type="ECO:0000259" key="3">
    <source>
        <dbReference type="Pfam" id="PF22725"/>
    </source>
</evidence>
<comment type="caution">
    <text evidence="4">The sequence shown here is derived from an EMBL/GenBank/DDBJ whole genome shotgun (WGS) entry which is preliminary data.</text>
</comment>
<dbReference type="Gene3D" id="3.40.50.720">
    <property type="entry name" value="NAD(P)-binding Rossmann-like Domain"/>
    <property type="match status" value="1"/>
</dbReference>
<evidence type="ECO:0000256" key="1">
    <source>
        <dbReference type="ARBA" id="ARBA00010928"/>
    </source>
</evidence>
<keyword evidence="5" id="KW-1185">Reference proteome</keyword>
<feature type="domain" description="GFO/IDH/MocA-like oxidoreductase" evidence="3">
    <location>
        <begin position="148"/>
        <end position="262"/>
    </location>
</feature>
<dbReference type="PANTHER" id="PTHR43054">
    <property type="match status" value="1"/>
</dbReference>
<evidence type="ECO:0000259" key="2">
    <source>
        <dbReference type="Pfam" id="PF01408"/>
    </source>
</evidence>
<dbReference type="PANTHER" id="PTHR43054:SF1">
    <property type="entry name" value="SCYLLO-INOSITOL 2-DEHYDROGENASE (NADP(+)) IOLU"/>
    <property type="match status" value="1"/>
</dbReference>
<dbReference type="Gene3D" id="3.30.360.10">
    <property type="entry name" value="Dihydrodipicolinate Reductase, domain 2"/>
    <property type="match status" value="1"/>
</dbReference>
<dbReference type="SUPFAM" id="SSF51735">
    <property type="entry name" value="NAD(P)-binding Rossmann-fold domains"/>
    <property type="match status" value="1"/>
</dbReference>
<comment type="similarity">
    <text evidence="1">Belongs to the Gfo/Idh/MocA family.</text>
</comment>
<dbReference type="EMBL" id="ML993969">
    <property type="protein sequence ID" value="KAF2201587.1"/>
    <property type="molecule type" value="Genomic_DNA"/>
</dbReference>
<dbReference type="OrthoDB" id="2129491at2759"/>
<dbReference type="Pfam" id="PF22725">
    <property type="entry name" value="GFO_IDH_MocA_C3"/>
    <property type="match status" value="1"/>
</dbReference>
<dbReference type="GO" id="GO:0000166">
    <property type="term" value="F:nucleotide binding"/>
    <property type="evidence" value="ECO:0007669"/>
    <property type="project" value="InterPro"/>
</dbReference>
<dbReference type="Pfam" id="PF01408">
    <property type="entry name" value="GFO_IDH_MocA"/>
    <property type="match status" value="1"/>
</dbReference>
<dbReference type="InterPro" id="IPR055170">
    <property type="entry name" value="GFO_IDH_MocA-like_dom"/>
</dbReference>